<evidence type="ECO:0000256" key="6">
    <source>
        <dbReference type="ARBA" id="ARBA00023277"/>
    </source>
</evidence>
<feature type="region of interest" description="Disordered" evidence="7">
    <location>
        <begin position="278"/>
        <end position="300"/>
    </location>
</feature>
<evidence type="ECO:0000256" key="1">
    <source>
        <dbReference type="ARBA" id="ARBA00005715"/>
    </source>
</evidence>
<dbReference type="SUPFAM" id="SSF142764">
    <property type="entry name" value="YgbK-like"/>
    <property type="match status" value="1"/>
</dbReference>
<reference evidence="10 11" key="1">
    <citation type="submission" date="2018-12" db="EMBL/GenBank/DDBJ databases">
        <authorList>
            <consortium name="Pathogen Informatics"/>
        </authorList>
    </citation>
    <scope>NUCLEOTIDE SEQUENCE [LARGE SCALE GENOMIC DNA]</scope>
    <source>
        <strain evidence="10 11">NCTC11923</strain>
    </source>
</reference>
<keyword evidence="6" id="KW-0119">Carbohydrate metabolism</keyword>
<dbReference type="InterPro" id="IPR042213">
    <property type="entry name" value="NBD_C_sf"/>
</dbReference>
<dbReference type="KEGG" id="asla:NCTC11923_00897"/>
<name>A0A3S4WGB7_9ACTO</name>
<sequence length="485" mass="50381">MAEHPSPTTLDDLLRGIPAGPPVASADIPSPGRTFIVLDDDPTGTQSVADLPVITGWSVEDLVWALGRGAPAVYVMTNSRSLDADDAARVNTEVVTHALEAAERTGTAIAFVSRSDSTLRGHYPLEPDTIADLMERAGTPVDGIILSPAFPDAGRITVGGIHYAGSPTAGYVPVGETEFAGDKTFGYRASQLAAWVEEKTGGAVPAGRVLTIDLTLLRTDEDAVVDILGSAASRTPIAVDCVEENDLRLLARALQRAEDAGSTFVYRVGPPFVRARIGQEPHQPLSPDQAQPASTAPESDARGGLIVVGSHVGLTGRQVDALRAATSTPEIVLDVPTVLDDARGPAHLAEIADTAIEALRTGSVVVRRGGAFVAGRDAEESLEFARRVSQAVVEVVQRIVAARCPRFIIAKGGITSSDVASRGLGMSRAIVRGPMLPGIVSLWEPQDGPAAGVPYIVFAGNVGDDDSLAAVVATLDAGTGSHWAG</sequence>
<evidence type="ECO:0000256" key="5">
    <source>
        <dbReference type="ARBA" id="ARBA00022840"/>
    </source>
</evidence>
<keyword evidence="2" id="KW-0808">Transferase</keyword>
<dbReference type="Pfam" id="PF17042">
    <property type="entry name" value="NBD_C"/>
    <property type="match status" value="1"/>
</dbReference>
<keyword evidence="3" id="KW-0547">Nucleotide-binding</keyword>
<dbReference type="Gene3D" id="3.40.50.10840">
    <property type="entry name" value="Putative sugar-binding, N-terminal domain"/>
    <property type="match status" value="1"/>
</dbReference>
<dbReference type="AlphaFoldDB" id="A0A3S4WGB7"/>
<evidence type="ECO:0000256" key="7">
    <source>
        <dbReference type="SAM" id="MobiDB-lite"/>
    </source>
</evidence>
<feature type="domain" description="Four-carbon acid sugar kinase nucleotide binding" evidence="9">
    <location>
        <begin position="305"/>
        <end position="468"/>
    </location>
</feature>
<accession>A0A3S4WGB7</accession>
<dbReference type="Proteomes" id="UP000276899">
    <property type="component" value="Chromosome"/>
</dbReference>
<feature type="compositionally biased region" description="Polar residues" evidence="7">
    <location>
        <begin position="286"/>
        <end position="297"/>
    </location>
</feature>
<keyword evidence="4" id="KW-0418">Kinase</keyword>
<dbReference type="EMBL" id="LR134363">
    <property type="protein sequence ID" value="VEG74267.1"/>
    <property type="molecule type" value="Genomic_DNA"/>
</dbReference>
<evidence type="ECO:0000313" key="11">
    <source>
        <dbReference type="Proteomes" id="UP000276899"/>
    </source>
</evidence>
<dbReference type="InterPro" id="IPR031475">
    <property type="entry name" value="NBD_C"/>
</dbReference>
<evidence type="ECO:0000259" key="9">
    <source>
        <dbReference type="Pfam" id="PF17042"/>
    </source>
</evidence>
<protein>
    <submittedName>
        <fullName evidence="10">Uncharacterized protein conserved in bacteria</fullName>
    </submittedName>
</protein>
<dbReference type="InterPro" id="IPR037051">
    <property type="entry name" value="4-carb_acid_sugar_kinase_N_sf"/>
</dbReference>
<feature type="region of interest" description="Disordered" evidence="7">
    <location>
        <begin position="1"/>
        <end position="27"/>
    </location>
</feature>
<evidence type="ECO:0000259" key="8">
    <source>
        <dbReference type="Pfam" id="PF07005"/>
    </source>
</evidence>
<dbReference type="GO" id="GO:0016301">
    <property type="term" value="F:kinase activity"/>
    <property type="evidence" value="ECO:0007669"/>
    <property type="project" value="UniProtKB-KW"/>
</dbReference>
<evidence type="ECO:0000256" key="3">
    <source>
        <dbReference type="ARBA" id="ARBA00022741"/>
    </source>
</evidence>
<gene>
    <name evidence="10" type="ORF">NCTC11923_00897</name>
</gene>
<evidence type="ECO:0000256" key="4">
    <source>
        <dbReference type="ARBA" id="ARBA00022777"/>
    </source>
</evidence>
<dbReference type="Gene3D" id="3.40.980.20">
    <property type="entry name" value="Four-carbon acid sugar kinase, nucleotide binding domain"/>
    <property type="match status" value="1"/>
</dbReference>
<comment type="similarity">
    <text evidence="1">Belongs to the four-carbon acid sugar kinase family.</text>
</comment>
<evidence type="ECO:0000256" key="2">
    <source>
        <dbReference type="ARBA" id="ARBA00022679"/>
    </source>
</evidence>
<feature type="domain" description="Four-carbon acid sugar kinase N-terminal" evidence="8">
    <location>
        <begin position="36"/>
        <end position="275"/>
    </location>
</feature>
<keyword evidence="5" id="KW-0067">ATP-binding</keyword>
<dbReference type="Pfam" id="PF07005">
    <property type="entry name" value="SBD_N"/>
    <property type="match status" value="1"/>
</dbReference>
<dbReference type="InterPro" id="IPR010737">
    <property type="entry name" value="4-carb_acid_sugar_kinase_N"/>
</dbReference>
<evidence type="ECO:0000313" key="10">
    <source>
        <dbReference type="EMBL" id="VEG74267.1"/>
    </source>
</evidence>
<dbReference type="GO" id="GO:0005524">
    <property type="term" value="F:ATP binding"/>
    <property type="evidence" value="ECO:0007669"/>
    <property type="project" value="UniProtKB-KW"/>
</dbReference>
<dbReference type="STRING" id="1278298.GCA_000428685_01874"/>
<proteinExistence type="inferred from homology"/>
<dbReference type="RefSeq" id="WP_026428121.1">
    <property type="nucleotide sequence ID" value="NZ_CBCRWE010000061.1"/>
</dbReference>
<keyword evidence="11" id="KW-1185">Reference proteome</keyword>
<organism evidence="10 11">
    <name type="scientific">Actinomyces slackii</name>
    <dbReference type="NCBI Taxonomy" id="52774"/>
    <lineage>
        <taxon>Bacteria</taxon>
        <taxon>Bacillati</taxon>
        <taxon>Actinomycetota</taxon>
        <taxon>Actinomycetes</taxon>
        <taxon>Actinomycetales</taxon>
        <taxon>Actinomycetaceae</taxon>
        <taxon>Actinomyces</taxon>
    </lineage>
</organism>